<feature type="compositionally biased region" description="Basic and acidic residues" evidence="4">
    <location>
        <begin position="54"/>
        <end position="74"/>
    </location>
</feature>
<dbReference type="PROSITE" id="PS51077">
    <property type="entry name" value="HTH_ICLR"/>
    <property type="match status" value="1"/>
</dbReference>
<organism evidence="7 8">
    <name type="scientific">Nocardia albiluteola</name>
    <dbReference type="NCBI Taxonomy" id="2842303"/>
    <lineage>
        <taxon>Bacteria</taxon>
        <taxon>Bacillati</taxon>
        <taxon>Actinomycetota</taxon>
        <taxon>Actinomycetes</taxon>
        <taxon>Mycobacteriales</taxon>
        <taxon>Nocardiaceae</taxon>
        <taxon>Nocardia</taxon>
    </lineage>
</organism>
<dbReference type="InterPro" id="IPR050707">
    <property type="entry name" value="HTH_MetabolicPath_Reg"/>
</dbReference>
<evidence type="ECO:0000256" key="2">
    <source>
        <dbReference type="ARBA" id="ARBA00023125"/>
    </source>
</evidence>
<dbReference type="SUPFAM" id="SSF46785">
    <property type="entry name" value="Winged helix' DNA-binding domain"/>
    <property type="match status" value="1"/>
</dbReference>
<dbReference type="PANTHER" id="PTHR30136">
    <property type="entry name" value="HELIX-TURN-HELIX TRANSCRIPTIONAL REGULATOR, ICLR FAMILY"/>
    <property type="match status" value="1"/>
</dbReference>
<dbReference type="CDD" id="cd00090">
    <property type="entry name" value="HTH_ARSR"/>
    <property type="match status" value="1"/>
</dbReference>
<gene>
    <name evidence="7" type="ORF">KO481_26030</name>
</gene>
<dbReference type="InterPro" id="IPR036388">
    <property type="entry name" value="WH-like_DNA-bd_sf"/>
</dbReference>
<dbReference type="EMBL" id="JAHKNI010000009">
    <property type="protein sequence ID" value="MBU3064977.1"/>
    <property type="molecule type" value="Genomic_DNA"/>
</dbReference>
<dbReference type="InterPro" id="IPR011991">
    <property type="entry name" value="ArsR-like_HTH"/>
</dbReference>
<evidence type="ECO:0000259" key="6">
    <source>
        <dbReference type="PROSITE" id="PS51078"/>
    </source>
</evidence>
<dbReference type="RefSeq" id="WP_215920668.1">
    <property type="nucleotide sequence ID" value="NZ_JAHKNI010000009.1"/>
</dbReference>
<reference evidence="7 8" key="1">
    <citation type="submission" date="2021-06" db="EMBL/GenBank/DDBJ databases">
        <title>Actinomycetes sequencing.</title>
        <authorList>
            <person name="Shan Q."/>
        </authorList>
    </citation>
    <scope>NUCLEOTIDE SEQUENCE [LARGE SCALE GENOMIC DNA]</scope>
    <source>
        <strain evidence="7 8">NEAU-G5</strain>
    </source>
</reference>
<accession>A0ABS6B3U6</accession>
<dbReference type="Pfam" id="PF01614">
    <property type="entry name" value="IclR_C"/>
    <property type="match status" value="1"/>
</dbReference>
<keyword evidence="2" id="KW-0238">DNA-binding</keyword>
<keyword evidence="1" id="KW-0805">Transcription regulation</keyword>
<name>A0ABS6B3U6_9NOCA</name>
<dbReference type="SMART" id="SM00346">
    <property type="entry name" value="HTH_ICLR"/>
    <property type="match status" value="1"/>
</dbReference>
<dbReference type="SUPFAM" id="SSF55781">
    <property type="entry name" value="GAF domain-like"/>
    <property type="match status" value="1"/>
</dbReference>
<proteinExistence type="predicted"/>
<comment type="caution">
    <text evidence="7">The sequence shown here is derived from an EMBL/GenBank/DDBJ whole genome shotgun (WGS) entry which is preliminary data.</text>
</comment>
<dbReference type="InterPro" id="IPR014757">
    <property type="entry name" value="Tscrpt_reg_IclR_C"/>
</dbReference>
<feature type="domain" description="IclR-ED" evidence="6">
    <location>
        <begin position="127"/>
        <end position="315"/>
    </location>
</feature>
<evidence type="ECO:0000313" key="8">
    <source>
        <dbReference type="Proteomes" id="UP000733379"/>
    </source>
</evidence>
<protein>
    <submittedName>
        <fullName evidence="7">Helix-turn-helix domain-containing protein</fullName>
    </submittedName>
</protein>
<evidence type="ECO:0000256" key="4">
    <source>
        <dbReference type="SAM" id="MobiDB-lite"/>
    </source>
</evidence>
<dbReference type="Gene3D" id="1.10.10.10">
    <property type="entry name" value="Winged helix-like DNA-binding domain superfamily/Winged helix DNA-binding domain"/>
    <property type="match status" value="1"/>
</dbReference>
<sequence>MSADEGLEGGWALEVPPELGARMPGWGTAGREVVCSDGTRLSARPGRGPYVSRGRGEDGVETPRDRQAEARVARTPEGKLSALDRGLQILGFVQDNGRVTVAEIVAGLGIPSSSVYRYLGRLERAGYLVELDGQLLAGDRMADRSTDRRAHLMEFAQPVLNWLRGQSGLTVALTVRAHTAALCLDVRRGDGGWVAYHPGEVLALYAGASALPLLAMAPVAVRNQVLRAKIQRFTAATPDRAGLRTELDAIRRDGYAVSRGWLTPGMTAVGVPVVVDGGCVCALSLVGPDHALVEADLAVRWLHRGAEEISRRITGSAAPSWRLPDEERYWS</sequence>
<keyword evidence="8" id="KW-1185">Reference proteome</keyword>
<dbReference type="InterPro" id="IPR036390">
    <property type="entry name" value="WH_DNA-bd_sf"/>
</dbReference>
<dbReference type="Proteomes" id="UP000733379">
    <property type="component" value="Unassembled WGS sequence"/>
</dbReference>
<evidence type="ECO:0000259" key="5">
    <source>
        <dbReference type="PROSITE" id="PS51077"/>
    </source>
</evidence>
<feature type="domain" description="HTH iclR-type" evidence="5">
    <location>
        <begin position="80"/>
        <end position="139"/>
    </location>
</feature>
<evidence type="ECO:0000256" key="3">
    <source>
        <dbReference type="ARBA" id="ARBA00023163"/>
    </source>
</evidence>
<dbReference type="Gene3D" id="3.30.450.40">
    <property type="match status" value="1"/>
</dbReference>
<dbReference type="InterPro" id="IPR029016">
    <property type="entry name" value="GAF-like_dom_sf"/>
</dbReference>
<dbReference type="Pfam" id="PF09339">
    <property type="entry name" value="HTH_IclR"/>
    <property type="match status" value="1"/>
</dbReference>
<evidence type="ECO:0000256" key="1">
    <source>
        <dbReference type="ARBA" id="ARBA00023015"/>
    </source>
</evidence>
<keyword evidence="3" id="KW-0804">Transcription</keyword>
<evidence type="ECO:0000313" key="7">
    <source>
        <dbReference type="EMBL" id="MBU3064977.1"/>
    </source>
</evidence>
<dbReference type="PROSITE" id="PS51078">
    <property type="entry name" value="ICLR_ED"/>
    <property type="match status" value="1"/>
</dbReference>
<dbReference type="InterPro" id="IPR005471">
    <property type="entry name" value="Tscrpt_reg_IclR_N"/>
</dbReference>
<feature type="region of interest" description="Disordered" evidence="4">
    <location>
        <begin position="42"/>
        <end position="74"/>
    </location>
</feature>
<dbReference type="PANTHER" id="PTHR30136:SF24">
    <property type="entry name" value="HTH-TYPE TRANSCRIPTIONAL REPRESSOR ALLR"/>
    <property type="match status" value="1"/>
</dbReference>